<evidence type="ECO:0000313" key="5">
    <source>
        <dbReference type="EMBL" id="NMH58633.1"/>
    </source>
</evidence>
<keyword evidence="1 4" id="KW-0963">Cytoplasm</keyword>
<dbReference type="InterPro" id="IPR042221">
    <property type="entry name" value="Leu/Phe-tRNA_Trfase_N"/>
</dbReference>
<protein>
    <recommendedName>
        <fullName evidence="4">Leucyl/phenylalanyl-tRNA--protein transferase</fullName>
        <ecNumber evidence="4">2.3.2.6</ecNumber>
    </recommendedName>
    <alternativeName>
        <fullName evidence="4">L/F-transferase</fullName>
    </alternativeName>
    <alternativeName>
        <fullName evidence="4">Leucyltransferase</fullName>
    </alternativeName>
    <alternativeName>
        <fullName evidence="4">Phenyalanyltransferase</fullName>
    </alternativeName>
</protein>
<dbReference type="HAMAP" id="MF_00688">
    <property type="entry name" value="Leu_Phe_trans"/>
    <property type="match status" value="1"/>
</dbReference>
<evidence type="ECO:0000256" key="4">
    <source>
        <dbReference type="HAMAP-Rule" id="MF_00688"/>
    </source>
</evidence>
<dbReference type="Pfam" id="PF03588">
    <property type="entry name" value="Leu_Phe_trans"/>
    <property type="match status" value="1"/>
</dbReference>
<organism evidence="5 6">
    <name type="scientific">Alteromonas ponticola</name>
    <dbReference type="NCBI Taxonomy" id="2720613"/>
    <lineage>
        <taxon>Bacteria</taxon>
        <taxon>Pseudomonadati</taxon>
        <taxon>Pseudomonadota</taxon>
        <taxon>Gammaproteobacteria</taxon>
        <taxon>Alteromonadales</taxon>
        <taxon>Alteromonadaceae</taxon>
        <taxon>Alteromonas/Salinimonas group</taxon>
        <taxon>Alteromonas</taxon>
    </lineage>
</organism>
<evidence type="ECO:0000256" key="3">
    <source>
        <dbReference type="ARBA" id="ARBA00023315"/>
    </source>
</evidence>
<evidence type="ECO:0000313" key="6">
    <source>
        <dbReference type="Proteomes" id="UP000709336"/>
    </source>
</evidence>
<dbReference type="SUPFAM" id="SSF55729">
    <property type="entry name" value="Acyl-CoA N-acyltransferases (Nat)"/>
    <property type="match status" value="1"/>
</dbReference>
<keyword evidence="6" id="KW-1185">Reference proteome</keyword>
<dbReference type="InterPro" id="IPR004616">
    <property type="entry name" value="Leu/Phe-tRNA_Trfase"/>
</dbReference>
<dbReference type="PANTHER" id="PTHR30098">
    <property type="entry name" value="LEUCYL/PHENYLALANYL-TRNA--PROTEIN TRANSFERASE"/>
    <property type="match status" value="1"/>
</dbReference>
<comment type="caution">
    <text evidence="5">The sequence shown here is derived from an EMBL/GenBank/DDBJ whole genome shotgun (WGS) entry which is preliminary data.</text>
</comment>
<sequence>MEIPYLHRTTPFPDVSTALDEPNGLLAFGGGLEVNRLFTAYSQGIFPWFSEEEPILWWSPDPRAIIYLDAFHSSRSLLKLANKKRYRITINGDFKAVIEHCAQIPRHLPGSNVPGGTWITRDMIFAYRALHESGLAHSVEVWEQNTLVGGLYGVGIGKIFCGESMFHTQTDTSKLALFALVKHMLKFDLAFIDCQLPTPHLESLGAISVPREKFIRELHENNNTCDDEGYLLDSYRDIWATQDITP</sequence>
<accession>A0ABX1R030</accession>
<proteinExistence type="inferred from homology"/>
<gene>
    <name evidence="4" type="primary">aat</name>
    <name evidence="5" type="ORF">HCJ96_01160</name>
</gene>
<evidence type="ECO:0000256" key="1">
    <source>
        <dbReference type="ARBA" id="ARBA00022490"/>
    </source>
</evidence>
<dbReference type="InterPro" id="IPR042203">
    <property type="entry name" value="Leu/Phe-tRNA_Trfase_C"/>
</dbReference>
<keyword evidence="2 4" id="KW-0808">Transferase</keyword>
<dbReference type="GO" id="GO:0008914">
    <property type="term" value="F:leucyl-tRNA--protein transferase activity"/>
    <property type="evidence" value="ECO:0007669"/>
    <property type="project" value="UniProtKB-EC"/>
</dbReference>
<name>A0ABX1R030_9ALTE</name>
<keyword evidence="3 4" id="KW-0012">Acyltransferase</keyword>
<comment type="catalytic activity">
    <reaction evidence="4">
        <text>N-terminal L-lysyl-[protein] + L-leucyl-tRNA(Leu) = N-terminal L-leucyl-L-lysyl-[protein] + tRNA(Leu) + H(+)</text>
        <dbReference type="Rhea" id="RHEA:12340"/>
        <dbReference type="Rhea" id="RHEA-COMP:9613"/>
        <dbReference type="Rhea" id="RHEA-COMP:9622"/>
        <dbReference type="Rhea" id="RHEA-COMP:12670"/>
        <dbReference type="Rhea" id="RHEA-COMP:12671"/>
        <dbReference type="ChEBI" id="CHEBI:15378"/>
        <dbReference type="ChEBI" id="CHEBI:65249"/>
        <dbReference type="ChEBI" id="CHEBI:78442"/>
        <dbReference type="ChEBI" id="CHEBI:78494"/>
        <dbReference type="ChEBI" id="CHEBI:133043"/>
        <dbReference type="EC" id="2.3.2.6"/>
    </reaction>
</comment>
<evidence type="ECO:0000256" key="2">
    <source>
        <dbReference type="ARBA" id="ARBA00022679"/>
    </source>
</evidence>
<dbReference type="NCBIfam" id="TIGR00667">
    <property type="entry name" value="aat"/>
    <property type="match status" value="1"/>
</dbReference>
<dbReference type="Gene3D" id="3.40.630.70">
    <property type="entry name" value="Leucyl/phenylalanyl-tRNA-protein transferase, C-terminal domain"/>
    <property type="match status" value="1"/>
</dbReference>
<dbReference type="PANTHER" id="PTHR30098:SF2">
    <property type="entry name" value="LEUCYL_PHENYLALANYL-TRNA--PROTEIN TRANSFERASE"/>
    <property type="match status" value="1"/>
</dbReference>
<reference evidence="5 6" key="1">
    <citation type="submission" date="2020-03" db="EMBL/GenBank/DDBJ databases">
        <title>Alteromonas ponticola sp. nov., isolated from seawater.</title>
        <authorList>
            <person name="Yoon J.-H."/>
            <person name="Kim Y.-O."/>
        </authorList>
    </citation>
    <scope>NUCLEOTIDE SEQUENCE [LARGE SCALE GENOMIC DNA]</scope>
    <source>
        <strain evidence="5 6">MYP5</strain>
    </source>
</reference>
<comment type="similarity">
    <text evidence="4">Belongs to the L/F-transferase family.</text>
</comment>
<comment type="function">
    <text evidence="4">Functions in the N-end rule pathway of protein degradation where it conjugates Leu, Phe and, less efficiently, Met from aminoacyl-tRNAs to the N-termini of proteins containing an N-terminal arginine or lysine.</text>
</comment>
<comment type="catalytic activity">
    <reaction evidence="4">
        <text>N-terminal L-arginyl-[protein] + L-leucyl-tRNA(Leu) = N-terminal L-leucyl-L-arginyl-[protein] + tRNA(Leu) + H(+)</text>
        <dbReference type="Rhea" id="RHEA:50416"/>
        <dbReference type="Rhea" id="RHEA-COMP:9613"/>
        <dbReference type="Rhea" id="RHEA-COMP:9622"/>
        <dbReference type="Rhea" id="RHEA-COMP:12672"/>
        <dbReference type="Rhea" id="RHEA-COMP:12673"/>
        <dbReference type="ChEBI" id="CHEBI:15378"/>
        <dbReference type="ChEBI" id="CHEBI:64719"/>
        <dbReference type="ChEBI" id="CHEBI:78442"/>
        <dbReference type="ChEBI" id="CHEBI:78494"/>
        <dbReference type="ChEBI" id="CHEBI:133044"/>
        <dbReference type="EC" id="2.3.2.6"/>
    </reaction>
</comment>
<dbReference type="Proteomes" id="UP000709336">
    <property type="component" value="Unassembled WGS sequence"/>
</dbReference>
<dbReference type="Gene3D" id="3.30.70.3550">
    <property type="entry name" value="Leucyl/phenylalanyl-tRNA-protein transferase, N-terminal domain"/>
    <property type="match status" value="1"/>
</dbReference>
<dbReference type="InterPro" id="IPR016181">
    <property type="entry name" value="Acyl_CoA_acyltransferase"/>
</dbReference>
<dbReference type="EC" id="2.3.2.6" evidence="4"/>
<comment type="subcellular location">
    <subcellularLocation>
        <location evidence="4">Cytoplasm</location>
    </subcellularLocation>
</comment>
<dbReference type="EMBL" id="JAATNW010000001">
    <property type="protein sequence ID" value="NMH58633.1"/>
    <property type="molecule type" value="Genomic_DNA"/>
</dbReference>
<comment type="catalytic activity">
    <reaction evidence="4">
        <text>L-phenylalanyl-tRNA(Phe) + an N-terminal L-alpha-aminoacyl-[protein] = an N-terminal L-phenylalanyl-L-alpha-aminoacyl-[protein] + tRNA(Phe)</text>
        <dbReference type="Rhea" id="RHEA:43632"/>
        <dbReference type="Rhea" id="RHEA-COMP:9668"/>
        <dbReference type="Rhea" id="RHEA-COMP:9699"/>
        <dbReference type="Rhea" id="RHEA-COMP:10636"/>
        <dbReference type="Rhea" id="RHEA-COMP:10637"/>
        <dbReference type="ChEBI" id="CHEBI:78442"/>
        <dbReference type="ChEBI" id="CHEBI:78531"/>
        <dbReference type="ChEBI" id="CHEBI:78597"/>
        <dbReference type="ChEBI" id="CHEBI:83561"/>
        <dbReference type="EC" id="2.3.2.6"/>
    </reaction>
</comment>